<feature type="binding site" evidence="17">
    <location>
        <position position="451"/>
    </location>
    <ligand>
        <name>(6S)-NADPHX</name>
        <dbReference type="ChEBI" id="CHEBI:64076"/>
    </ligand>
</feature>
<comment type="catalytic activity">
    <reaction evidence="15 17 19">
        <text>(6S)-NADHX + ADP = AMP + phosphate + NADH + H(+)</text>
        <dbReference type="Rhea" id="RHEA:32223"/>
        <dbReference type="ChEBI" id="CHEBI:15378"/>
        <dbReference type="ChEBI" id="CHEBI:43474"/>
        <dbReference type="ChEBI" id="CHEBI:57945"/>
        <dbReference type="ChEBI" id="CHEBI:64074"/>
        <dbReference type="ChEBI" id="CHEBI:456215"/>
        <dbReference type="ChEBI" id="CHEBI:456216"/>
        <dbReference type="EC" id="4.2.1.136"/>
    </reaction>
</comment>
<evidence type="ECO:0000256" key="15">
    <source>
        <dbReference type="ARBA" id="ARBA00048238"/>
    </source>
</evidence>
<dbReference type="EC" id="4.2.1.136" evidence="19"/>
<accession>A0A6V8NCE5</accession>
<comment type="cofactor">
    <cofactor evidence="17">
        <name>Mg(2+)</name>
        <dbReference type="ChEBI" id="CHEBI:18420"/>
    </cofactor>
</comment>
<dbReference type="HAMAP" id="MF_01965">
    <property type="entry name" value="NADHX_dehydratase"/>
    <property type="match status" value="1"/>
</dbReference>
<evidence type="ECO:0000256" key="9">
    <source>
        <dbReference type="ARBA" id="ARBA00022958"/>
    </source>
</evidence>
<dbReference type="GO" id="GO:0046496">
    <property type="term" value="P:nicotinamide nucleotide metabolic process"/>
    <property type="evidence" value="ECO:0007669"/>
    <property type="project" value="UniProtKB-UniRule"/>
</dbReference>
<evidence type="ECO:0000256" key="4">
    <source>
        <dbReference type="ARBA" id="ARBA00009524"/>
    </source>
</evidence>
<dbReference type="GO" id="GO:0005524">
    <property type="term" value="F:ATP binding"/>
    <property type="evidence" value="ECO:0007669"/>
    <property type="project" value="UniProtKB-UniRule"/>
</dbReference>
<comment type="cofactor">
    <cofactor evidence="18 19">
        <name>K(+)</name>
        <dbReference type="ChEBI" id="CHEBI:29103"/>
    </cofactor>
    <text evidence="18 19">Binds 1 potassium ion per subunit.</text>
</comment>
<keyword evidence="7 17" id="KW-0067">ATP-binding</keyword>
<evidence type="ECO:0000256" key="18">
    <source>
        <dbReference type="HAMAP-Rule" id="MF_01966"/>
    </source>
</evidence>
<dbReference type="Pfam" id="PF01256">
    <property type="entry name" value="Carb_kinase"/>
    <property type="match status" value="1"/>
</dbReference>
<dbReference type="SUPFAM" id="SSF64153">
    <property type="entry name" value="YjeF N-terminal domain-like"/>
    <property type="match status" value="1"/>
</dbReference>
<evidence type="ECO:0000256" key="13">
    <source>
        <dbReference type="ARBA" id="ARBA00023268"/>
    </source>
</evidence>
<keyword evidence="6 17" id="KW-0547">Nucleotide-binding</keyword>
<dbReference type="NCBIfam" id="TIGR00196">
    <property type="entry name" value="yjeF_cterm"/>
    <property type="match status" value="1"/>
</dbReference>
<evidence type="ECO:0000256" key="16">
    <source>
        <dbReference type="ARBA" id="ARBA00049209"/>
    </source>
</evidence>
<keyword evidence="10 17" id="KW-0520">NAD</keyword>
<evidence type="ECO:0000259" key="21">
    <source>
        <dbReference type="PROSITE" id="PS51385"/>
    </source>
</evidence>
<feature type="binding site" evidence="18">
    <location>
        <begin position="131"/>
        <end position="137"/>
    </location>
    <ligand>
        <name>(6S)-NADPHX</name>
        <dbReference type="ChEBI" id="CHEBI:64076"/>
    </ligand>
</feature>
<dbReference type="NCBIfam" id="TIGR00197">
    <property type="entry name" value="yjeF_nterm"/>
    <property type="match status" value="1"/>
</dbReference>
<dbReference type="InterPro" id="IPR029056">
    <property type="entry name" value="Ribokinase-like"/>
</dbReference>
<comment type="caution">
    <text evidence="18">Lacks conserved residue(s) required for the propagation of feature annotation.</text>
</comment>
<dbReference type="CDD" id="cd01171">
    <property type="entry name" value="YXKO-related"/>
    <property type="match status" value="1"/>
</dbReference>
<evidence type="ECO:0000313" key="23">
    <source>
        <dbReference type="Proteomes" id="UP000587586"/>
    </source>
</evidence>
<keyword evidence="23" id="KW-1185">Reference proteome</keyword>
<comment type="function">
    <text evidence="18">Catalyzes the epimerization of the S- and R-forms of NAD(P)HX, a damaged form of NAD(P)H that is a result of enzymatic or heat-dependent hydration. This is a prerequisite for the S-specific NAD(P)H-hydrate dehydratase to allow the repair of both epimers of NAD(P)HX.</text>
</comment>
<evidence type="ECO:0000256" key="12">
    <source>
        <dbReference type="ARBA" id="ARBA00023239"/>
    </source>
</evidence>
<dbReference type="PROSITE" id="PS51385">
    <property type="entry name" value="YJEF_N"/>
    <property type="match status" value="1"/>
</dbReference>
<evidence type="ECO:0000259" key="20">
    <source>
        <dbReference type="PROSITE" id="PS51383"/>
    </source>
</evidence>
<evidence type="ECO:0000256" key="17">
    <source>
        <dbReference type="HAMAP-Rule" id="MF_01965"/>
    </source>
</evidence>
<feature type="binding site" evidence="17">
    <location>
        <begin position="421"/>
        <end position="425"/>
    </location>
    <ligand>
        <name>AMP</name>
        <dbReference type="ChEBI" id="CHEBI:456215"/>
    </ligand>
</feature>
<dbReference type="InterPro" id="IPR004443">
    <property type="entry name" value="YjeF_N_dom"/>
</dbReference>
<protein>
    <recommendedName>
        <fullName evidence="19">Bifunctional NAD(P)H-hydrate repair enzyme</fullName>
    </recommendedName>
    <alternativeName>
        <fullName evidence="19">Nicotinamide nucleotide repair protein</fullName>
    </alternativeName>
    <domain>
        <recommendedName>
            <fullName evidence="19">ADP-dependent (S)-NAD(P)H-hydrate dehydratase</fullName>
            <ecNumber evidence="19">4.2.1.136</ecNumber>
        </recommendedName>
        <alternativeName>
            <fullName evidence="19">ADP-dependent NAD(P)HX dehydratase</fullName>
        </alternativeName>
    </domain>
    <domain>
        <recommendedName>
            <fullName evidence="19">NAD(P)H-hydrate epimerase</fullName>
            <ecNumber evidence="19">5.1.99.6</ecNumber>
        </recommendedName>
    </domain>
</protein>
<comment type="similarity">
    <text evidence="4 19">In the C-terminal section; belongs to the NnrD/CARKD family.</text>
</comment>
<evidence type="ECO:0000256" key="2">
    <source>
        <dbReference type="ARBA" id="ARBA00000909"/>
    </source>
</evidence>
<dbReference type="GO" id="GO:0046872">
    <property type="term" value="F:metal ion binding"/>
    <property type="evidence" value="ECO:0007669"/>
    <property type="project" value="UniProtKB-UniRule"/>
</dbReference>
<dbReference type="InterPro" id="IPR017953">
    <property type="entry name" value="Carbohydrate_kinase_pred_CS"/>
</dbReference>
<feature type="binding site" evidence="17">
    <location>
        <position position="261"/>
    </location>
    <ligand>
        <name>(6S)-NADPHX</name>
        <dbReference type="ChEBI" id="CHEBI:64076"/>
    </ligand>
</feature>
<dbReference type="SUPFAM" id="SSF53613">
    <property type="entry name" value="Ribokinase-like"/>
    <property type="match status" value="1"/>
</dbReference>
<dbReference type="InterPro" id="IPR030677">
    <property type="entry name" value="Nnr"/>
</dbReference>
<dbReference type="PIRSF" id="PIRSF017184">
    <property type="entry name" value="Nnr"/>
    <property type="match status" value="1"/>
</dbReference>
<dbReference type="PROSITE" id="PS01050">
    <property type="entry name" value="YJEF_C_2"/>
    <property type="match status" value="1"/>
</dbReference>
<comment type="function">
    <text evidence="14 19">Bifunctional enzyme that catalyzes the epimerization of the S- and R-forms of NAD(P)HX and the dehydration of the S-form of NAD(P)HX at the expense of ADP, which is converted to AMP. This allows the repair of both epimers of NAD(P)HX, a damaged form of NAD(P)H that is a result of enzymatic or heat-dependent hydration.</text>
</comment>
<comment type="similarity">
    <text evidence="17">Belongs to the NnrD/CARKD family.</text>
</comment>
<dbReference type="PROSITE" id="PS51383">
    <property type="entry name" value="YJEF_C_3"/>
    <property type="match status" value="1"/>
</dbReference>
<feature type="domain" description="YjeF C-terminal" evidence="20">
    <location>
        <begin position="226"/>
        <end position="510"/>
    </location>
</feature>
<dbReference type="EMBL" id="BLXZ01000009">
    <property type="protein sequence ID" value="GFO70288.1"/>
    <property type="molecule type" value="Genomic_DNA"/>
</dbReference>
<gene>
    <name evidence="22" type="primary">yjeF</name>
    <name evidence="17" type="synonym">nnrD</name>
    <name evidence="18" type="synonym">nnrE</name>
    <name evidence="22" type="ORF">GMLC_38670</name>
</gene>
<keyword evidence="11 18" id="KW-0413">Isomerase</keyword>
<dbReference type="EC" id="5.1.99.6" evidence="19"/>
<feature type="domain" description="YjeF N-terminal" evidence="21">
    <location>
        <begin position="9"/>
        <end position="217"/>
    </location>
</feature>
<comment type="function">
    <text evidence="17">Catalyzes the dehydration of the S-form of NAD(P)HX at the expense of ADP, which is converted to AMP. Together with NAD(P)HX epimerase, which catalyzes the epimerization of the S- and R-forms, the enzyme allows the repair of both epimers of NAD(P)HX, a damaged form of NAD(P)H that is a result of enzymatic or heat-dependent hydration.</text>
</comment>
<comment type="similarity">
    <text evidence="3 19">In the N-terminal section; belongs to the NnrE/AIBP family.</text>
</comment>
<keyword evidence="13" id="KW-0511">Multifunctional enzyme</keyword>
<dbReference type="PANTHER" id="PTHR12592:SF0">
    <property type="entry name" value="ATP-DEPENDENT (S)-NAD(P)H-HYDRATE DEHYDRATASE"/>
    <property type="match status" value="1"/>
</dbReference>
<dbReference type="InterPro" id="IPR000631">
    <property type="entry name" value="CARKD"/>
</dbReference>
<sequence>MKVVTGQVMQQMDQRTIGEFGIPGLTLMENAGRACADAITESFGPGEGRKVLIVAGKGNNGGDGYVIARLLAERGWQAAVLLLAPPSAIAGDAAANLALLDKGTLVLPPVGAPLPLELFREATLVVDALLGTGVKSEVTGAFRDAIEAINASGRPVVAVDIPSGVDAATGRVLGVAVRAEFTVTFALAKLGNVLHPGCDLCGRLVVADIGMPQTVLDGAPGVEYLDLARAHSLMRPRSPLAHKGSAGHSLVIAGSPGKTGAAAMAANSALRTGGGLVTLAIPAALNPILEAKTTEVMTLPVGTSGATHLQAGALPELLREASTRDVVALGPGIGTAPSTVFLVHSLLAELAQPLVIDADGLNALAQAPERLLTRRDRITLLTPHPGEMARLAGCSIPEIEAERSAAAADFARRYQVYLILKGARSVIAAPDGRIAINGSGNPGMASGGMGDVLTGVLASLVGQGYQPFEACCLAAYLHGLAADLLLPLKGTQGMSATDVQEKLPEALKAVAFATGSTRFH</sequence>
<evidence type="ECO:0000313" key="22">
    <source>
        <dbReference type="EMBL" id="GFO70288.1"/>
    </source>
</evidence>
<dbReference type="Gene3D" id="3.40.50.10260">
    <property type="entry name" value="YjeF N-terminal domain"/>
    <property type="match status" value="1"/>
</dbReference>
<feature type="binding site" evidence="18">
    <location>
        <position position="163"/>
    </location>
    <ligand>
        <name>K(+)</name>
        <dbReference type="ChEBI" id="CHEBI:29103"/>
    </ligand>
</feature>
<keyword evidence="5 18" id="KW-0479">Metal-binding</keyword>
<feature type="binding site" evidence="18">
    <location>
        <begin position="59"/>
        <end position="63"/>
    </location>
    <ligand>
        <name>(6S)-NADPHX</name>
        <dbReference type="ChEBI" id="CHEBI:64076"/>
    </ligand>
</feature>
<keyword evidence="9 18" id="KW-0630">Potassium</keyword>
<dbReference type="HAMAP" id="MF_01966">
    <property type="entry name" value="NADHX_epimerase"/>
    <property type="match status" value="1"/>
</dbReference>
<feature type="binding site" evidence="18">
    <location>
        <position position="60"/>
    </location>
    <ligand>
        <name>K(+)</name>
        <dbReference type="ChEBI" id="CHEBI:29103"/>
    </ligand>
</feature>
<comment type="catalytic activity">
    <reaction evidence="2 18 19">
        <text>(6R)-NADPHX = (6S)-NADPHX</text>
        <dbReference type="Rhea" id="RHEA:32227"/>
        <dbReference type="ChEBI" id="CHEBI:64076"/>
        <dbReference type="ChEBI" id="CHEBI:64077"/>
        <dbReference type="EC" id="5.1.99.6"/>
    </reaction>
</comment>
<dbReference type="GO" id="GO:0052856">
    <property type="term" value="F:NAD(P)HX epimerase activity"/>
    <property type="evidence" value="ECO:0007669"/>
    <property type="project" value="UniProtKB-UniRule"/>
</dbReference>
<evidence type="ECO:0000256" key="8">
    <source>
        <dbReference type="ARBA" id="ARBA00022857"/>
    </source>
</evidence>
<dbReference type="GO" id="GO:0052855">
    <property type="term" value="F:ADP-dependent NAD(P)H-hydrate dehydratase activity"/>
    <property type="evidence" value="ECO:0007669"/>
    <property type="project" value="UniProtKB-UniRule"/>
</dbReference>
<dbReference type="Pfam" id="PF03853">
    <property type="entry name" value="YjeF_N"/>
    <property type="match status" value="1"/>
</dbReference>
<reference evidence="23" key="1">
    <citation type="submission" date="2020-06" db="EMBL/GenBank/DDBJ databases">
        <title>Draft genomic sequecing of Geomonas sp. Red745.</title>
        <authorList>
            <person name="Itoh H."/>
            <person name="Xu Z.X."/>
            <person name="Ushijima N."/>
            <person name="Masuda Y."/>
            <person name="Shiratori Y."/>
            <person name="Senoo K."/>
        </authorList>
    </citation>
    <scope>NUCLEOTIDE SEQUENCE [LARGE SCALE GENOMIC DNA]</scope>
    <source>
        <strain evidence="23">Red745</strain>
    </source>
</reference>
<comment type="caution">
    <text evidence="22">The sequence shown here is derived from an EMBL/GenBank/DDBJ whole genome shotgun (WGS) entry which is preliminary data.</text>
</comment>
<dbReference type="RefSeq" id="WP_183362904.1">
    <property type="nucleotide sequence ID" value="NZ_BLXZ01000009.1"/>
</dbReference>
<evidence type="ECO:0000256" key="1">
    <source>
        <dbReference type="ARBA" id="ARBA00000013"/>
    </source>
</evidence>
<evidence type="ECO:0000256" key="14">
    <source>
        <dbReference type="ARBA" id="ARBA00025153"/>
    </source>
</evidence>
<keyword evidence="12 17" id="KW-0456">Lyase</keyword>
<evidence type="ECO:0000256" key="19">
    <source>
        <dbReference type="PIRNR" id="PIRNR017184"/>
    </source>
</evidence>
<keyword evidence="8 17" id="KW-0521">NADP</keyword>
<feature type="binding site" evidence="17">
    <location>
        <position position="384"/>
    </location>
    <ligand>
        <name>(6S)-NADPHX</name>
        <dbReference type="ChEBI" id="CHEBI:64076"/>
    </ligand>
</feature>
<dbReference type="Gene3D" id="3.40.1190.20">
    <property type="match status" value="1"/>
</dbReference>
<feature type="binding site" evidence="17">
    <location>
        <position position="332"/>
    </location>
    <ligand>
        <name>(6S)-NADPHX</name>
        <dbReference type="ChEBI" id="CHEBI:64076"/>
    </ligand>
</feature>
<dbReference type="GO" id="GO:0110051">
    <property type="term" value="P:metabolite repair"/>
    <property type="evidence" value="ECO:0007669"/>
    <property type="project" value="TreeGrafter"/>
</dbReference>
<feature type="binding site" evidence="18">
    <location>
        <position position="160"/>
    </location>
    <ligand>
        <name>(6S)-NADPHX</name>
        <dbReference type="ChEBI" id="CHEBI:64076"/>
    </ligand>
</feature>
<evidence type="ECO:0000256" key="3">
    <source>
        <dbReference type="ARBA" id="ARBA00006001"/>
    </source>
</evidence>
<comment type="catalytic activity">
    <reaction evidence="16 17 19">
        <text>(6S)-NADPHX + ADP = AMP + phosphate + NADPH + H(+)</text>
        <dbReference type="Rhea" id="RHEA:32235"/>
        <dbReference type="ChEBI" id="CHEBI:15378"/>
        <dbReference type="ChEBI" id="CHEBI:43474"/>
        <dbReference type="ChEBI" id="CHEBI:57783"/>
        <dbReference type="ChEBI" id="CHEBI:64076"/>
        <dbReference type="ChEBI" id="CHEBI:456215"/>
        <dbReference type="ChEBI" id="CHEBI:456216"/>
        <dbReference type="EC" id="4.2.1.136"/>
    </reaction>
</comment>
<dbReference type="AlphaFoldDB" id="A0A6V8NCE5"/>
<dbReference type="InterPro" id="IPR036652">
    <property type="entry name" value="YjeF_N_dom_sf"/>
</dbReference>
<name>A0A6V8NCE5_9BACT</name>
<evidence type="ECO:0000256" key="6">
    <source>
        <dbReference type="ARBA" id="ARBA00022741"/>
    </source>
</evidence>
<feature type="binding site" evidence="17">
    <location>
        <position position="450"/>
    </location>
    <ligand>
        <name>AMP</name>
        <dbReference type="ChEBI" id="CHEBI:456215"/>
    </ligand>
</feature>
<dbReference type="PANTHER" id="PTHR12592">
    <property type="entry name" value="ATP-DEPENDENT (S)-NAD(P)H-HYDRATE DEHYDRATASE FAMILY MEMBER"/>
    <property type="match status" value="1"/>
</dbReference>
<comment type="catalytic activity">
    <reaction evidence="1 18 19">
        <text>(6R)-NADHX = (6S)-NADHX</text>
        <dbReference type="Rhea" id="RHEA:32215"/>
        <dbReference type="ChEBI" id="CHEBI:64074"/>
        <dbReference type="ChEBI" id="CHEBI:64075"/>
        <dbReference type="EC" id="5.1.99.6"/>
    </reaction>
</comment>
<evidence type="ECO:0000256" key="7">
    <source>
        <dbReference type="ARBA" id="ARBA00022840"/>
    </source>
</evidence>
<evidence type="ECO:0000256" key="5">
    <source>
        <dbReference type="ARBA" id="ARBA00022723"/>
    </source>
</evidence>
<evidence type="ECO:0000256" key="11">
    <source>
        <dbReference type="ARBA" id="ARBA00023235"/>
    </source>
</evidence>
<organism evidence="22 23">
    <name type="scientific">Geomonas limicola</name>
    <dbReference type="NCBI Taxonomy" id="2740186"/>
    <lineage>
        <taxon>Bacteria</taxon>
        <taxon>Pseudomonadati</taxon>
        <taxon>Thermodesulfobacteriota</taxon>
        <taxon>Desulfuromonadia</taxon>
        <taxon>Geobacterales</taxon>
        <taxon>Geobacteraceae</taxon>
        <taxon>Geomonas</taxon>
    </lineage>
</organism>
<dbReference type="Proteomes" id="UP000587586">
    <property type="component" value="Unassembled WGS sequence"/>
</dbReference>
<evidence type="ECO:0000256" key="10">
    <source>
        <dbReference type="ARBA" id="ARBA00023027"/>
    </source>
</evidence>
<comment type="similarity">
    <text evidence="18">Belongs to the NnrE/AIBP family.</text>
</comment>
<proteinExistence type="inferred from homology"/>
<comment type="subunit">
    <text evidence="17">Homotetramer.</text>
</comment>
<feature type="binding site" evidence="18">
    <location>
        <position position="127"/>
    </location>
    <ligand>
        <name>K(+)</name>
        <dbReference type="ChEBI" id="CHEBI:29103"/>
    </ligand>
</feature>